<reference evidence="1 2" key="1">
    <citation type="submission" date="2009-11" db="EMBL/GenBank/DDBJ databases">
        <title>Annotation of Allomyces macrogynus ATCC 38327.</title>
        <authorList>
            <consortium name="The Broad Institute Genome Sequencing Platform"/>
            <person name="Russ C."/>
            <person name="Cuomo C."/>
            <person name="Burger G."/>
            <person name="Gray M.W."/>
            <person name="Holland P.W.H."/>
            <person name="King N."/>
            <person name="Lang F.B.F."/>
            <person name="Roger A.J."/>
            <person name="Ruiz-Trillo I."/>
            <person name="Young S.K."/>
            <person name="Zeng Q."/>
            <person name="Gargeya S."/>
            <person name="Fitzgerald M."/>
            <person name="Haas B."/>
            <person name="Abouelleil A."/>
            <person name="Alvarado L."/>
            <person name="Arachchi H.M."/>
            <person name="Berlin A."/>
            <person name="Chapman S.B."/>
            <person name="Gearin G."/>
            <person name="Goldberg J."/>
            <person name="Griggs A."/>
            <person name="Gujja S."/>
            <person name="Hansen M."/>
            <person name="Heiman D."/>
            <person name="Howarth C."/>
            <person name="Larimer J."/>
            <person name="Lui A."/>
            <person name="MacDonald P.J.P."/>
            <person name="McCowen C."/>
            <person name="Montmayeur A."/>
            <person name="Murphy C."/>
            <person name="Neiman D."/>
            <person name="Pearson M."/>
            <person name="Priest M."/>
            <person name="Roberts A."/>
            <person name="Saif S."/>
            <person name="Shea T."/>
            <person name="Sisk P."/>
            <person name="Stolte C."/>
            <person name="Sykes S."/>
            <person name="Wortman J."/>
            <person name="Nusbaum C."/>
            <person name="Birren B."/>
        </authorList>
    </citation>
    <scope>NUCLEOTIDE SEQUENCE [LARGE SCALE GENOMIC DNA]</scope>
    <source>
        <strain evidence="1 2">ATCC 38327</strain>
    </source>
</reference>
<evidence type="ECO:0000313" key="1">
    <source>
        <dbReference type="EMBL" id="KNE58300.1"/>
    </source>
</evidence>
<organism evidence="1 2">
    <name type="scientific">Allomyces macrogynus (strain ATCC 38327)</name>
    <name type="common">Allomyces javanicus var. macrogynus</name>
    <dbReference type="NCBI Taxonomy" id="578462"/>
    <lineage>
        <taxon>Eukaryota</taxon>
        <taxon>Fungi</taxon>
        <taxon>Fungi incertae sedis</taxon>
        <taxon>Blastocladiomycota</taxon>
        <taxon>Blastocladiomycetes</taxon>
        <taxon>Blastocladiales</taxon>
        <taxon>Blastocladiaceae</taxon>
        <taxon>Allomyces</taxon>
    </lineage>
</organism>
<dbReference type="EMBL" id="GG745332">
    <property type="protein sequence ID" value="KNE58300.1"/>
    <property type="molecule type" value="Genomic_DNA"/>
</dbReference>
<evidence type="ECO:0000313" key="2">
    <source>
        <dbReference type="Proteomes" id="UP000054350"/>
    </source>
</evidence>
<gene>
    <name evidence="1" type="ORF">AMAG_18396</name>
</gene>
<proteinExistence type="predicted"/>
<dbReference type="Proteomes" id="UP000054350">
    <property type="component" value="Unassembled WGS sequence"/>
</dbReference>
<dbReference type="VEuPathDB" id="FungiDB:AMAG_18396"/>
<reference evidence="2" key="2">
    <citation type="submission" date="2009-11" db="EMBL/GenBank/DDBJ databases">
        <title>The Genome Sequence of Allomyces macrogynus strain ATCC 38327.</title>
        <authorList>
            <consortium name="The Broad Institute Genome Sequencing Platform"/>
            <person name="Russ C."/>
            <person name="Cuomo C."/>
            <person name="Shea T."/>
            <person name="Young S.K."/>
            <person name="Zeng Q."/>
            <person name="Koehrsen M."/>
            <person name="Haas B."/>
            <person name="Borodovsky M."/>
            <person name="Guigo R."/>
            <person name="Alvarado L."/>
            <person name="Berlin A."/>
            <person name="Borenstein D."/>
            <person name="Chen Z."/>
            <person name="Engels R."/>
            <person name="Freedman E."/>
            <person name="Gellesch M."/>
            <person name="Goldberg J."/>
            <person name="Griggs A."/>
            <person name="Gujja S."/>
            <person name="Heiman D."/>
            <person name="Hepburn T."/>
            <person name="Howarth C."/>
            <person name="Jen D."/>
            <person name="Larson L."/>
            <person name="Lewis B."/>
            <person name="Mehta T."/>
            <person name="Park D."/>
            <person name="Pearson M."/>
            <person name="Roberts A."/>
            <person name="Saif S."/>
            <person name="Shenoy N."/>
            <person name="Sisk P."/>
            <person name="Stolte C."/>
            <person name="Sykes S."/>
            <person name="Walk T."/>
            <person name="White J."/>
            <person name="Yandava C."/>
            <person name="Burger G."/>
            <person name="Gray M.W."/>
            <person name="Holland P.W.H."/>
            <person name="King N."/>
            <person name="Lang F.B.F."/>
            <person name="Roger A.J."/>
            <person name="Ruiz-Trillo I."/>
            <person name="Lander E."/>
            <person name="Nusbaum C."/>
        </authorList>
    </citation>
    <scope>NUCLEOTIDE SEQUENCE [LARGE SCALE GENOMIC DNA]</scope>
    <source>
        <strain evidence="2">ATCC 38327</strain>
    </source>
</reference>
<keyword evidence="2" id="KW-1185">Reference proteome</keyword>
<accession>A0A0L0S796</accession>
<dbReference type="AlphaFoldDB" id="A0A0L0S796"/>
<protein>
    <submittedName>
        <fullName evidence="1">Uncharacterized protein</fullName>
    </submittedName>
</protein>
<sequence>MGNTESASTPAENGRNAQLPALEPAVVAKYCSEHELTPSEMLFAYQAHAALVQAALADQDGLLARACELLFNAEQISFVQYLKMIQWWHTSPQMSKLQYAQIVAAVLAAAGLVD</sequence>
<name>A0A0L0S796_ALLM3</name>